<evidence type="ECO:0000313" key="6">
    <source>
        <dbReference type="Proteomes" id="UP000054771"/>
    </source>
</evidence>
<name>A0A0U5C3I2_ASPCI</name>
<dbReference type="Proteomes" id="UP000054771">
    <property type="component" value="Unassembled WGS sequence"/>
</dbReference>
<dbReference type="PANTHER" id="PTHR24134">
    <property type="entry name" value="ANKYRIN REPEAT-CONTAINING PROTEIN DDB_G0279043"/>
    <property type="match status" value="1"/>
</dbReference>
<keyword evidence="6" id="KW-1185">Reference proteome</keyword>
<dbReference type="SUPFAM" id="SSF48403">
    <property type="entry name" value="Ankyrin repeat"/>
    <property type="match status" value="1"/>
</dbReference>
<evidence type="ECO:0000256" key="2">
    <source>
        <dbReference type="ARBA" id="ARBA00023043"/>
    </source>
</evidence>
<accession>A0A0U5C3I2</accession>
<dbReference type="PANTHER" id="PTHR24134:SF9">
    <property type="entry name" value="ANKYRIN REPEAT AND SOCS BOX PROTEIN 8"/>
    <property type="match status" value="1"/>
</dbReference>
<organism evidence="5 6">
    <name type="scientific">Aspergillus calidoustus</name>
    <dbReference type="NCBI Taxonomy" id="454130"/>
    <lineage>
        <taxon>Eukaryota</taxon>
        <taxon>Fungi</taxon>
        <taxon>Dikarya</taxon>
        <taxon>Ascomycota</taxon>
        <taxon>Pezizomycotina</taxon>
        <taxon>Eurotiomycetes</taxon>
        <taxon>Eurotiomycetidae</taxon>
        <taxon>Eurotiales</taxon>
        <taxon>Aspergillaceae</taxon>
        <taxon>Aspergillus</taxon>
        <taxon>Aspergillus subgen. Nidulantes</taxon>
    </lineage>
</organism>
<dbReference type="InterPro" id="IPR001810">
    <property type="entry name" value="F-box_dom"/>
</dbReference>
<keyword evidence="1" id="KW-0677">Repeat</keyword>
<evidence type="ECO:0000259" key="4">
    <source>
        <dbReference type="PROSITE" id="PS50181"/>
    </source>
</evidence>
<evidence type="ECO:0000256" key="1">
    <source>
        <dbReference type="ARBA" id="ARBA00022737"/>
    </source>
</evidence>
<dbReference type="InterPro" id="IPR036770">
    <property type="entry name" value="Ankyrin_rpt-contain_sf"/>
</dbReference>
<dbReference type="EMBL" id="CDMC01000003">
    <property type="protein sequence ID" value="CEL02172.1"/>
    <property type="molecule type" value="Genomic_DNA"/>
</dbReference>
<gene>
    <name evidence="5" type="ORF">ASPCAL03344</name>
</gene>
<feature type="repeat" description="ANK" evidence="3">
    <location>
        <begin position="316"/>
        <end position="344"/>
    </location>
</feature>
<evidence type="ECO:0000313" key="5">
    <source>
        <dbReference type="EMBL" id="CEL02172.1"/>
    </source>
</evidence>
<evidence type="ECO:0000256" key="3">
    <source>
        <dbReference type="PROSITE-ProRule" id="PRU00023"/>
    </source>
</evidence>
<reference evidence="6" key="1">
    <citation type="journal article" date="2016" name="Genome Announc.">
        <title>Draft genome sequences of fungus Aspergillus calidoustus.</title>
        <authorList>
            <person name="Horn F."/>
            <person name="Linde J."/>
            <person name="Mattern D.J."/>
            <person name="Walther G."/>
            <person name="Guthke R."/>
            <person name="Scherlach K."/>
            <person name="Martin K."/>
            <person name="Brakhage A.A."/>
            <person name="Petzke L."/>
            <person name="Valiante V."/>
        </authorList>
    </citation>
    <scope>NUCLEOTIDE SEQUENCE [LARGE SCALE GENOMIC DNA]</scope>
    <source>
        <strain evidence="6">SF006504</strain>
    </source>
</reference>
<dbReference type="SMART" id="SM00248">
    <property type="entry name" value="ANK"/>
    <property type="match status" value="4"/>
</dbReference>
<protein>
    <recommendedName>
        <fullName evidence="4">F-box domain-containing protein</fullName>
    </recommendedName>
</protein>
<dbReference type="InterPro" id="IPR002110">
    <property type="entry name" value="Ankyrin_rpt"/>
</dbReference>
<keyword evidence="2 3" id="KW-0040">ANK repeat</keyword>
<proteinExistence type="predicted"/>
<dbReference type="Gene3D" id="1.25.40.20">
    <property type="entry name" value="Ankyrin repeat-containing domain"/>
    <property type="match status" value="2"/>
</dbReference>
<dbReference type="OrthoDB" id="366390at2759"/>
<sequence length="434" mass="49813">MDLTSLPTELILEIVSHVPVLDYYNLKQVGSPRITAAVRQVCASLPRGTYLSELALEDERRRGPGAPRRRAMEIMVARGQHALVAHYERRYSPTGEEKRTVPGSCQIRGDMWLDEEKRSFRLAVHWAAYYGSRNIVESLLDRIHLREGKHGRTPLHFAALGGQLEVAEFLLRHGAYVNALDYRGRTPLGISISVDQGQQSNADVTRLLRAHGGKVDIFEVLDGDEDWVKVYLDDQTSYKQFVKAAKHLPWKLVERFRVLRMWREYRRKAPIRNRRELELRRWKIQNAALESGFASIFFVTLRTGMDINAPVDKKIGGGTALHWAVRKRHYPMMCALLQRGADPNCDLPPKLTPWELVVNNHDVTATQIFLDWNQCERPRRPLLKPSILTRVLACTMISEHKERFEWLNSFHPTGQFPPPAGFSHLGSEQIPKSH</sequence>
<dbReference type="PRINTS" id="PR01415">
    <property type="entry name" value="ANKYRIN"/>
</dbReference>
<dbReference type="PROSITE" id="PS50297">
    <property type="entry name" value="ANK_REP_REGION"/>
    <property type="match status" value="2"/>
</dbReference>
<feature type="domain" description="F-box" evidence="4">
    <location>
        <begin position="1"/>
        <end position="29"/>
    </location>
</feature>
<dbReference type="AlphaFoldDB" id="A0A0U5C3I2"/>
<feature type="repeat" description="ANK" evidence="3">
    <location>
        <begin position="150"/>
        <end position="182"/>
    </location>
</feature>
<dbReference type="Pfam" id="PF12796">
    <property type="entry name" value="Ank_2"/>
    <property type="match status" value="1"/>
</dbReference>
<dbReference type="PROSITE" id="PS50088">
    <property type="entry name" value="ANK_REPEAT"/>
    <property type="match status" value="2"/>
</dbReference>
<dbReference type="STRING" id="454130.A0A0U5C3I2"/>
<dbReference type="PROSITE" id="PS50181">
    <property type="entry name" value="FBOX"/>
    <property type="match status" value="1"/>
</dbReference>
<dbReference type="Pfam" id="PF00023">
    <property type="entry name" value="Ank"/>
    <property type="match status" value="1"/>
</dbReference>